<dbReference type="AlphaFoldDB" id="A0A8J4R9F8"/>
<protein>
    <submittedName>
        <fullName evidence="1">Uncharacterized protein</fullName>
    </submittedName>
</protein>
<evidence type="ECO:0000313" key="1">
    <source>
        <dbReference type="EMBL" id="KAF3959674.1"/>
    </source>
</evidence>
<evidence type="ECO:0000313" key="2">
    <source>
        <dbReference type="Proteomes" id="UP000737018"/>
    </source>
</evidence>
<accession>A0A8J4R9F8</accession>
<dbReference type="EMBL" id="JRKL02002276">
    <property type="protein sequence ID" value="KAF3959674.1"/>
    <property type="molecule type" value="Genomic_DNA"/>
</dbReference>
<dbReference type="OrthoDB" id="1592637at2759"/>
<name>A0A8J4R9F8_9ROSI</name>
<keyword evidence="2" id="KW-1185">Reference proteome</keyword>
<proteinExistence type="predicted"/>
<gene>
    <name evidence="1" type="ORF">CMV_015528</name>
</gene>
<sequence length="82" mass="8944">MFHATFSNPDQLIVLLATQMDMLNANGVGVQDSLFLGITCSAKSLQETPVVLFVLERDQCVALILVKRSIKYVSSSTKAIVN</sequence>
<comment type="caution">
    <text evidence="1">The sequence shown here is derived from an EMBL/GenBank/DDBJ whole genome shotgun (WGS) entry which is preliminary data.</text>
</comment>
<organism evidence="1 2">
    <name type="scientific">Castanea mollissima</name>
    <name type="common">Chinese chestnut</name>
    <dbReference type="NCBI Taxonomy" id="60419"/>
    <lineage>
        <taxon>Eukaryota</taxon>
        <taxon>Viridiplantae</taxon>
        <taxon>Streptophyta</taxon>
        <taxon>Embryophyta</taxon>
        <taxon>Tracheophyta</taxon>
        <taxon>Spermatophyta</taxon>
        <taxon>Magnoliopsida</taxon>
        <taxon>eudicotyledons</taxon>
        <taxon>Gunneridae</taxon>
        <taxon>Pentapetalae</taxon>
        <taxon>rosids</taxon>
        <taxon>fabids</taxon>
        <taxon>Fagales</taxon>
        <taxon>Fagaceae</taxon>
        <taxon>Castanea</taxon>
    </lineage>
</organism>
<dbReference type="Proteomes" id="UP000737018">
    <property type="component" value="Unassembled WGS sequence"/>
</dbReference>
<reference evidence="1" key="1">
    <citation type="submission" date="2020-03" db="EMBL/GenBank/DDBJ databases">
        <title>Castanea mollissima Vanexum genome sequencing.</title>
        <authorList>
            <person name="Staton M."/>
        </authorList>
    </citation>
    <scope>NUCLEOTIDE SEQUENCE</scope>
    <source>
        <tissue evidence="1">Leaf</tissue>
    </source>
</reference>